<dbReference type="KEGG" id="slk:SLUN_33795"/>
<dbReference type="EMBL" id="CP026304">
    <property type="protein sequence ID" value="AVZ76447.1"/>
    <property type="molecule type" value="Genomic_DNA"/>
</dbReference>
<proteinExistence type="predicted"/>
<gene>
    <name evidence="2" type="ORF">SLUN_33795</name>
</gene>
<dbReference type="OrthoDB" id="9798250at2"/>
<reference evidence="2 3" key="1">
    <citation type="submission" date="2018-01" db="EMBL/GenBank/DDBJ databases">
        <title>Complete genome sequence of Streptomyces lunaelactis MM109T, a Ferroverdin A producer isolated from cave moonmilk deposits.</title>
        <authorList>
            <person name="Naome A."/>
            <person name="Martinet L."/>
            <person name="Maciejewska M."/>
            <person name="Anderssen S."/>
            <person name="Adam D."/>
            <person name="Tenconi E."/>
            <person name="Deflandre B."/>
            <person name="Arguelles-Arias A."/>
            <person name="Calusinska M."/>
            <person name="Copieters W."/>
            <person name="Karim L."/>
            <person name="Hanikenne M."/>
            <person name="Baurain D."/>
            <person name="van Wezel G."/>
            <person name="Smargiasso N."/>
            <person name="de Pauw E."/>
            <person name="Delfosse P."/>
            <person name="Rigali S."/>
        </authorList>
    </citation>
    <scope>NUCLEOTIDE SEQUENCE [LARGE SCALE GENOMIC DNA]</scope>
    <source>
        <strain evidence="2 3">MM109</strain>
    </source>
</reference>
<keyword evidence="3" id="KW-1185">Reference proteome</keyword>
<protein>
    <submittedName>
        <fullName evidence="2">Glycosyltransferase</fullName>
    </submittedName>
</protein>
<dbReference type="PANTHER" id="PTHR36529">
    <property type="entry name" value="SLL1095 PROTEIN"/>
    <property type="match status" value="1"/>
</dbReference>
<accession>A0A2R4TBH7</accession>
<dbReference type="Gene3D" id="3.90.550.10">
    <property type="entry name" value="Spore Coat Polysaccharide Biosynthesis Protein SpsA, Chain A"/>
    <property type="match status" value="1"/>
</dbReference>
<dbReference type="SUPFAM" id="SSF53448">
    <property type="entry name" value="Nucleotide-diphospho-sugar transferases"/>
    <property type="match status" value="1"/>
</dbReference>
<dbReference type="GO" id="GO:0016740">
    <property type="term" value="F:transferase activity"/>
    <property type="evidence" value="ECO:0007669"/>
    <property type="project" value="UniProtKB-KW"/>
</dbReference>
<dbReference type="GeneID" id="55660226"/>
<name>A0A2R4TBH7_9ACTN</name>
<dbReference type="RefSeq" id="WP_108153734.1">
    <property type="nucleotide sequence ID" value="NZ_CP026304.1"/>
</dbReference>
<feature type="region of interest" description="Disordered" evidence="1">
    <location>
        <begin position="1"/>
        <end position="52"/>
    </location>
</feature>
<organism evidence="2 3">
    <name type="scientific">Streptomyces lunaelactis</name>
    <dbReference type="NCBI Taxonomy" id="1535768"/>
    <lineage>
        <taxon>Bacteria</taxon>
        <taxon>Bacillati</taxon>
        <taxon>Actinomycetota</taxon>
        <taxon>Actinomycetes</taxon>
        <taxon>Kitasatosporales</taxon>
        <taxon>Streptomycetaceae</taxon>
        <taxon>Streptomyces</taxon>
    </lineage>
</organism>
<keyword evidence="2" id="KW-0808">Transferase</keyword>
<dbReference type="AlphaFoldDB" id="A0A2R4TBH7"/>
<dbReference type="InterPro" id="IPR029044">
    <property type="entry name" value="Nucleotide-diphossugar_trans"/>
</dbReference>
<dbReference type="Proteomes" id="UP000244201">
    <property type="component" value="Chromosome"/>
</dbReference>
<evidence type="ECO:0000313" key="3">
    <source>
        <dbReference type="Proteomes" id="UP000244201"/>
    </source>
</evidence>
<evidence type="ECO:0000256" key="1">
    <source>
        <dbReference type="SAM" id="MobiDB-lite"/>
    </source>
</evidence>
<dbReference type="PANTHER" id="PTHR36529:SF1">
    <property type="entry name" value="GLYCOSYLTRANSFERASE"/>
    <property type="match status" value="1"/>
</dbReference>
<feature type="compositionally biased region" description="Basic and acidic residues" evidence="1">
    <location>
        <begin position="26"/>
        <end position="42"/>
    </location>
</feature>
<dbReference type="Pfam" id="PF09837">
    <property type="entry name" value="DUF2064"/>
    <property type="match status" value="1"/>
</dbReference>
<sequence length="256" mass="26307">MSAGRSGPERRALPGGPGRDGWDDDVPAHSEGHPHPAGDRRARSGGPAPSGTLLVIAKAPVPGRVKTRLTPAYSPAEAACLAEAALLDTLDVVLATPVRRRVLALDGRPGDWLPSGIEVVPQCAGGLDARLAHAFGLCDGPTLLIGMDTPQVTAELLTSGLELGPKDASFGPADDGGFWALGLAEPDPALLRGVPMSVPRTGAVQRRRLTGAGLTVRDMPLLRDVDTADDARLVAAEAPHTRFAATFAALAGTGAR</sequence>
<dbReference type="InterPro" id="IPR018641">
    <property type="entry name" value="Trfase_1_rSAM/seldom-assoc"/>
</dbReference>
<evidence type="ECO:0000313" key="2">
    <source>
        <dbReference type="EMBL" id="AVZ76447.1"/>
    </source>
</evidence>